<feature type="transmembrane region" description="Helical" evidence="6">
    <location>
        <begin position="292"/>
        <end position="311"/>
    </location>
</feature>
<dbReference type="InterPro" id="IPR036259">
    <property type="entry name" value="MFS_trans_sf"/>
</dbReference>
<dbReference type="GO" id="GO:0022857">
    <property type="term" value="F:transmembrane transporter activity"/>
    <property type="evidence" value="ECO:0007669"/>
    <property type="project" value="InterPro"/>
</dbReference>
<organism evidence="8 9">
    <name type="scientific">Amycolatopsis vastitatis</name>
    <dbReference type="NCBI Taxonomy" id="1905142"/>
    <lineage>
        <taxon>Bacteria</taxon>
        <taxon>Bacillati</taxon>
        <taxon>Actinomycetota</taxon>
        <taxon>Actinomycetes</taxon>
        <taxon>Pseudonocardiales</taxon>
        <taxon>Pseudonocardiaceae</taxon>
        <taxon>Amycolatopsis</taxon>
    </lineage>
</organism>
<comment type="caution">
    <text evidence="8">The sequence shown here is derived from an EMBL/GenBank/DDBJ whole genome shotgun (WGS) entry which is preliminary data.</text>
</comment>
<accession>A0A229SYZ3</accession>
<keyword evidence="9" id="KW-1185">Reference proteome</keyword>
<dbReference type="OrthoDB" id="145388at2"/>
<evidence type="ECO:0000256" key="2">
    <source>
        <dbReference type="ARBA" id="ARBA00022475"/>
    </source>
</evidence>
<feature type="transmembrane region" description="Helical" evidence="6">
    <location>
        <begin position="381"/>
        <end position="403"/>
    </location>
</feature>
<reference evidence="9" key="1">
    <citation type="submission" date="2017-07" db="EMBL/GenBank/DDBJ databases">
        <title>Comparative genome mining reveals phylogenetic distribution patterns of secondary metabolites in Amycolatopsis.</title>
        <authorList>
            <person name="Adamek M."/>
            <person name="Alanjary M."/>
            <person name="Sales-Ortells H."/>
            <person name="Goodfellow M."/>
            <person name="Bull A.T."/>
            <person name="Kalinowski J."/>
            <person name="Ziemert N."/>
        </authorList>
    </citation>
    <scope>NUCLEOTIDE SEQUENCE [LARGE SCALE GENOMIC DNA]</scope>
    <source>
        <strain evidence="9">H5</strain>
    </source>
</reference>
<evidence type="ECO:0000256" key="3">
    <source>
        <dbReference type="ARBA" id="ARBA00022692"/>
    </source>
</evidence>
<keyword evidence="2" id="KW-1003">Cell membrane</keyword>
<dbReference type="InterPro" id="IPR020846">
    <property type="entry name" value="MFS_dom"/>
</dbReference>
<dbReference type="AlphaFoldDB" id="A0A229SYZ3"/>
<comment type="subcellular location">
    <subcellularLocation>
        <location evidence="1">Cell membrane</location>
        <topology evidence="1">Multi-pass membrane protein</topology>
    </subcellularLocation>
</comment>
<feature type="transmembrane region" description="Helical" evidence="6">
    <location>
        <begin position="167"/>
        <end position="191"/>
    </location>
</feature>
<evidence type="ECO:0000259" key="7">
    <source>
        <dbReference type="PROSITE" id="PS50850"/>
    </source>
</evidence>
<dbReference type="PROSITE" id="PS50850">
    <property type="entry name" value="MFS"/>
    <property type="match status" value="1"/>
</dbReference>
<evidence type="ECO:0000256" key="5">
    <source>
        <dbReference type="ARBA" id="ARBA00023136"/>
    </source>
</evidence>
<feature type="transmembrane region" description="Helical" evidence="6">
    <location>
        <begin position="317"/>
        <end position="334"/>
    </location>
</feature>
<feature type="transmembrane region" description="Helical" evidence="6">
    <location>
        <begin position="263"/>
        <end position="280"/>
    </location>
</feature>
<evidence type="ECO:0000256" key="4">
    <source>
        <dbReference type="ARBA" id="ARBA00022989"/>
    </source>
</evidence>
<feature type="transmembrane region" description="Helical" evidence="6">
    <location>
        <begin position="355"/>
        <end position="375"/>
    </location>
</feature>
<gene>
    <name evidence="8" type="ORF">CF165_27990</name>
</gene>
<dbReference type="GO" id="GO:0005886">
    <property type="term" value="C:plasma membrane"/>
    <property type="evidence" value="ECO:0007669"/>
    <property type="project" value="UniProtKB-SubCell"/>
</dbReference>
<protein>
    <submittedName>
        <fullName evidence="8">MFS transporter</fullName>
    </submittedName>
</protein>
<feature type="transmembrane region" description="Helical" evidence="6">
    <location>
        <begin position="20"/>
        <end position="42"/>
    </location>
</feature>
<keyword evidence="3 6" id="KW-0812">Transmembrane</keyword>
<feature type="transmembrane region" description="Helical" evidence="6">
    <location>
        <begin position="229"/>
        <end position="251"/>
    </location>
</feature>
<evidence type="ECO:0000256" key="1">
    <source>
        <dbReference type="ARBA" id="ARBA00004651"/>
    </source>
</evidence>
<feature type="transmembrane region" description="Helical" evidence="6">
    <location>
        <begin position="54"/>
        <end position="74"/>
    </location>
</feature>
<dbReference type="CDD" id="cd06173">
    <property type="entry name" value="MFS_MefA_like"/>
    <property type="match status" value="1"/>
</dbReference>
<dbReference type="InterPro" id="IPR011701">
    <property type="entry name" value="MFS"/>
</dbReference>
<dbReference type="EMBL" id="NMUL01000030">
    <property type="protein sequence ID" value="OXM64178.1"/>
    <property type="molecule type" value="Genomic_DNA"/>
</dbReference>
<dbReference type="Gene3D" id="1.20.1250.20">
    <property type="entry name" value="MFS general substrate transporter like domains"/>
    <property type="match status" value="1"/>
</dbReference>
<name>A0A229SYZ3_9PSEU</name>
<keyword evidence="5 6" id="KW-0472">Membrane</keyword>
<feature type="domain" description="Major facilitator superfamily (MFS) profile" evidence="7">
    <location>
        <begin position="16"/>
        <end position="409"/>
    </location>
</feature>
<dbReference type="SUPFAM" id="SSF103473">
    <property type="entry name" value="MFS general substrate transporter"/>
    <property type="match status" value="1"/>
</dbReference>
<feature type="transmembrane region" description="Helical" evidence="6">
    <location>
        <begin position="80"/>
        <end position="102"/>
    </location>
</feature>
<evidence type="ECO:0000313" key="9">
    <source>
        <dbReference type="Proteomes" id="UP000215199"/>
    </source>
</evidence>
<dbReference type="PANTHER" id="PTHR23513">
    <property type="entry name" value="INTEGRAL MEMBRANE EFFLUX PROTEIN-RELATED"/>
    <property type="match status" value="1"/>
</dbReference>
<sequence>MTTEEAVGKRRGLGRDFGFLSAAYSMQTLGEGVLVTALPLVASRLTSDPKLISWVLLAWELPWLLLALPGGLLVDRGNRRLLMIGAQGVQMLLLVLLAVAVSADVTRMWMLYVLAFGIGTGDIIFMGASRALIPDLVPHQDLEAANGRNMTAETLGRNFVGPPLGSALFAFLLPLPFWLNALTYLVSVVLISRIRRRPVRTAPAPERRSLGAELTAGLRWLLRHRVLRIVVLLAAVSNFCVLMGQSVLVLFAKEVLGVGDTGYGVLVAAMAVGGVVGGFSSRRVVLRFGARAVAVAVSLGGALSLLAIGLFGRQPVVVAAIFCVWSTGLALWNVMAQSLSQRLIPEELRGRVNSATRMICFGALPLGAFAGGLVAGSLGLAAAWTVGGAINVAVVLAAIPTLLRWPANAVEEEKAR</sequence>
<evidence type="ECO:0000256" key="6">
    <source>
        <dbReference type="SAM" id="Phobius"/>
    </source>
</evidence>
<proteinExistence type="predicted"/>
<dbReference type="Proteomes" id="UP000215199">
    <property type="component" value="Unassembled WGS sequence"/>
</dbReference>
<dbReference type="Pfam" id="PF07690">
    <property type="entry name" value="MFS_1"/>
    <property type="match status" value="1"/>
</dbReference>
<evidence type="ECO:0000313" key="8">
    <source>
        <dbReference type="EMBL" id="OXM64178.1"/>
    </source>
</evidence>
<dbReference type="RefSeq" id="WP_093950548.1">
    <property type="nucleotide sequence ID" value="NZ_NMUL01000030.1"/>
</dbReference>
<dbReference type="PANTHER" id="PTHR23513:SF6">
    <property type="entry name" value="MAJOR FACILITATOR SUPERFAMILY ASSOCIATED DOMAIN-CONTAINING PROTEIN"/>
    <property type="match status" value="1"/>
</dbReference>
<keyword evidence="4 6" id="KW-1133">Transmembrane helix</keyword>